<dbReference type="EMBL" id="MHCI01000006">
    <property type="protein sequence ID" value="OGY17099.1"/>
    <property type="molecule type" value="Genomic_DNA"/>
</dbReference>
<dbReference type="InterPro" id="IPR013216">
    <property type="entry name" value="Methyltransf_11"/>
</dbReference>
<protein>
    <recommendedName>
        <fullName evidence="2">Methyltransferase type 11 domain-containing protein</fullName>
    </recommendedName>
</protein>
<dbReference type="CDD" id="cd02440">
    <property type="entry name" value="AdoMet_MTases"/>
    <property type="match status" value="1"/>
</dbReference>
<reference evidence="3 4" key="1">
    <citation type="journal article" date="2016" name="Nat. Commun.">
        <title>Thousands of microbial genomes shed light on interconnected biogeochemical processes in an aquifer system.</title>
        <authorList>
            <person name="Anantharaman K."/>
            <person name="Brown C.T."/>
            <person name="Hug L.A."/>
            <person name="Sharon I."/>
            <person name="Castelle C.J."/>
            <person name="Probst A.J."/>
            <person name="Thomas B.C."/>
            <person name="Singh A."/>
            <person name="Wilkins M.J."/>
            <person name="Karaoz U."/>
            <person name="Brodie E.L."/>
            <person name="Williams K.H."/>
            <person name="Hubbard S.S."/>
            <person name="Banfield J.F."/>
        </authorList>
    </citation>
    <scope>NUCLEOTIDE SEQUENCE [LARGE SCALE GENOMIC DNA]</scope>
</reference>
<proteinExistence type="predicted"/>
<dbReference type="PANTHER" id="PTHR44068:SF11">
    <property type="entry name" value="GERANYL DIPHOSPHATE 2-C-METHYLTRANSFERASE"/>
    <property type="match status" value="1"/>
</dbReference>
<accession>A0A1G1VNX5</accession>
<dbReference type="AlphaFoldDB" id="A0A1G1VNX5"/>
<comment type="caution">
    <text evidence="3">The sequence shown here is derived from an EMBL/GenBank/DDBJ whole genome shotgun (WGS) entry which is preliminary data.</text>
</comment>
<organism evidence="3 4">
    <name type="scientific">Candidatus Chisholmbacteria bacterium RIFCSPHIGHO2_01_FULL_49_18</name>
    <dbReference type="NCBI Taxonomy" id="1797590"/>
    <lineage>
        <taxon>Bacteria</taxon>
        <taxon>Candidatus Chisholmiibacteriota</taxon>
    </lineage>
</organism>
<keyword evidence="1" id="KW-0808">Transferase</keyword>
<dbReference type="GO" id="GO:0008757">
    <property type="term" value="F:S-adenosylmethionine-dependent methyltransferase activity"/>
    <property type="evidence" value="ECO:0007669"/>
    <property type="project" value="InterPro"/>
</dbReference>
<evidence type="ECO:0000259" key="2">
    <source>
        <dbReference type="Pfam" id="PF08241"/>
    </source>
</evidence>
<evidence type="ECO:0000313" key="3">
    <source>
        <dbReference type="EMBL" id="OGY17099.1"/>
    </source>
</evidence>
<dbReference type="InterPro" id="IPR029063">
    <property type="entry name" value="SAM-dependent_MTases_sf"/>
</dbReference>
<dbReference type="Pfam" id="PF08241">
    <property type="entry name" value="Methyltransf_11"/>
    <property type="match status" value="1"/>
</dbReference>
<dbReference type="Gene3D" id="3.40.50.150">
    <property type="entry name" value="Vaccinia Virus protein VP39"/>
    <property type="match status" value="1"/>
</dbReference>
<name>A0A1G1VNX5_9BACT</name>
<dbReference type="PANTHER" id="PTHR44068">
    <property type="entry name" value="ZGC:194242"/>
    <property type="match status" value="1"/>
</dbReference>
<evidence type="ECO:0000256" key="1">
    <source>
        <dbReference type="ARBA" id="ARBA00022679"/>
    </source>
</evidence>
<dbReference type="InterPro" id="IPR050447">
    <property type="entry name" value="Erg6_SMT_methyltransf"/>
</dbReference>
<sequence>MGEKLTPQQQVTDYFNTWESRWGYRLLLKGTKHFGYYPEGSEQLSMSEALRLMEDELAQRLALDRGALVLDAGCGEGGTALHLAGNYGLRIQGIDLLDTSVAAANRKAKDLELDERVTFHTGDYMELTYAKGTFDGVYAMETLVHVADFGKAFQGFHRVLKAGSRLVLFEYSLLPREKMTSRQRAIVDLVIEEAALYSLPAFSHGQFPNLLSQAGFGDIAVENITPRVMPMLTKFYRFAYFPYQLIKFFGLQRQFVNATCAVEWYRDIIENDLWRYNIISASKPAEHFIREQ</sequence>
<evidence type="ECO:0000313" key="4">
    <source>
        <dbReference type="Proteomes" id="UP000179069"/>
    </source>
</evidence>
<feature type="domain" description="Methyltransferase type 11" evidence="2">
    <location>
        <begin position="70"/>
        <end position="167"/>
    </location>
</feature>
<gene>
    <name evidence="3" type="ORF">A2785_00595</name>
</gene>
<dbReference type="Proteomes" id="UP000179069">
    <property type="component" value="Unassembled WGS sequence"/>
</dbReference>
<dbReference type="SUPFAM" id="SSF53335">
    <property type="entry name" value="S-adenosyl-L-methionine-dependent methyltransferases"/>
    <property type="match status" value="1"/>
</dbReference>